<dbReference type="AlphaFoldDB" id="A0A1I0R6A8"/>
<dbReference type="PROSITE" id="PS00211">
    <property type="entry name" value="ABC_TRANSPORTER_1"/>
    <property type="match status" value="1"/>
</dbReference>
<evidence type="ECO:0000256" key="1">
    <source>
        <dbReference type="ARBA" id="ARBA00005417"/>
    </source>
</evidence>
<dbReference type="Pfam" id="PF00005">
    <property type="entry name" value="ABC_tran"/>
    <property type="match status" value="1"/>
</dbReference>
<evidence type="ECO:0000259" key="5">
    <source>
        <dbReference type="PROSITE" id="PS50893"/>
    </source>
</evidence>
<organism evidence="6 7">
    <name type="scientific">[Clostridium] fimetarium</name>
    <dbReference type="NCBI Taxonomy" id="99656"/>
    <lineage>
        <taxon>Bacteria</taxon>
        <taxon>Bacillati</taxon>
        <taxon>Bacillota</taxon>
        <taxon>Clostridia</taxon>
        <taxon>Lachnospirales</taxon>
        <taxon>Lachnospiraceae</taxon>
    </lineage>
</organism>
<gene>
    <name evidence="6" type="ORF">SAMN05421659_11260</name>
</gene>
<protein>
    <submittedName>
        <fullName evidence="6">ABC-2 type transport system ATP-binding protein</fullName>
    </submittedName>
</protein>
<dbReference type="STRING" id="99656.SAMN05421659_11260"/>
<keyword evidence="7" id="KW-1185">Reference proteome</keyword>
<dbReference type="GO" id="GO:0005524">
    <property type="term" value="F:ATP binding"/>
    <property type="evidence" value="ECO:0007669"/>
    <property type="project" value="UniProtKB-KW"/>
</dbReference>
<dbReference type="Proteomes" id="UP000199701">
    <property type="component" value="Unassembled WGS sequence"/>
</dbReference>
<feature type="domain" description="ABC transporter" evidence="5">
    <location>
        <begin position="3"/>
        <end position="224"/>
    </location>
</feature>
<dbReference type="OrthoDB" id="9809205at2"/>
<evidence type="ECO:0000256" key="3">
    <source>
        <dbReference type="ARBA" id="ARBA00022741"/>
    </source>
</evidence>
<name>A0A1I0R6A8_9FIRM</name>
<dbReference type="GO" id="GO:0016887">
    <property type="term" value="F:ATP hydrolysis activity"/>
    <property type="evidence" value="ECO:0007669"/>
    <property type="project" value="InterPro"/>
</dbReference>
<dbReference type="Gene3D" id="3.40.50.300">
    <property type="entry name" value="P-loop containing nucleotide triphosphate hydrolases"/>
    <property type="match status" value="1"/>
</dbReference>
<dbReference type="InterPro" id="IPR003593">
    <property type="entry name" value="AAA+_ATPase"/>
</dbReference>
<evidence type="ECO:0000313" key="7">
    <source>
        <dbReference type="Proteomes" id="UP000199701"/>
    </source>
</evidence>
<dbReference type="PANTHER" id="PTHR43335:SF8">
    <property type="entry name" value="ABC TRANSPORTER, ATP-BINDING PROTEIN"/>
    <property type="match status" value="1"/>
</dbReference>
<keyword evidence="3" id="KW-0547">Nucleotide-binding</keyword>
<reference evidence="6 7" key="1">
    <citation type="submission" date="2016-10" db="EMBL/GenBank/DDBJ databases">
        <authorList>
            <person name="de Groot N.N."/>
        </authorList>
    </citation>
    <scope>NUCLEOTIDE SEQUENCE [LARGE SCALE GENOMIC DNA]</scope>
    <source>
        <strain evidence="6 7">DSM 9179</strain>
    </source>
</reference>
<sequence>MYIKVTGLNKSIKKVPILLDINIEFQSGRIFGLKGSNGSGKTMLMRAISGLILADSGSVDINGKILGKDISFPDSLGILIENPSFISGYTSFKNLKMLASIQGRISDDEINHAIERVGLDPKDKRTYKKYSLGMKQRLGIACAIMEKPEIIILDEPVNALDENGVVLVREILQEEKNRGALIIIACHDKEELEFLSDEIYIISDGKILDHYIKKDNNKKIDEEILSS</sequence>
<accession>A0A1I0R6A8</accession>
<dbReference type="SMART" id="SM00382">
    <property type="entry name" value="AAA"/>
    <property type="match status" value="1"/>
</dbReference>
<dbReference type="InterPro" id="IPR017871">
    <property type="entry name" value="ABC_transporter-like_CS"/>
</dbReference>
<keyword evidence="4 6" id="KW-0067">ATP-binding</keyword>
<dbReference type="InterPro" id="IPR027417">
    <property type="entry name" value="P-loop_NTPase"/>
</dbReference>
<dbReference type="SUPFAM" id="SSF52540">
    <property type="entry name" value="P-loop containing nucleoside triphosphate hydrolases"/>
    <property type="match status" value="1"/>
</dbReference>
<evidence type="ECO:0000313" key="6">
    <source>
        <dbReference type="EMBL" id="SEW36141.1"/>
    </source>
</evidence>
<dbReference type="PROSITE" id="PS50893">
    <property type="entry name" value="ABC_TRANSPORTER_2"/>
    <property type="match status" value="1"/>
</dbReference>
<dbReference type="InterPro" id="IPR003439">
    <property type="entry name" value="ABC_transporter-like_ATP-bd"/>
</dbReference>
<dbReference type="EMBL" id="FOJI01000012">
    <property type="protein sequence ID" value="SEW36141.1"/>
    <property type="molecule type" value="Genomic_DNA"/>
</dbReference>
<keyword evidence="2" id="KW-0813">Transport</keyword>
<evidence type="ECO:0000256" key="4">
    <source>
        <dbReference type="ARBA" id="ARBA00022840"/>
    </source>
</evidence>
<dbReference type="RefSeq" id="WP_092455409.1">
    <property type="nucleotide sequence ID" value="NZ_FOJI01000012.1"/>
</dbReference>
<proteinExistence type="inferred from homology"/>
<dbReference type="PANTHER" id="PTHR43335">
    <property type="entry name" value="ABC TRANSPORTER, ATP-BINDING PROTEIN"/>
    <property type="match status" value="1"/>
</dbReference>
<evidence type="ECO:0000256" key="2">
    <source>
        <dbReference type="ARBA" id="ARBA00022448"/>
    </source>
</evidence>
<comment type="similarity">
    <text evidence="1">Belongs to the ABC transporter superfamily.</text>
</comment>